<dbReference type="InterPro" id="IPR014721">
    <property type="entry name" value="Ribsml_uS5_D2-typ_fold_subgr"/>
</dbReference>
<protein>
    <submittedName>
        <fullName evidence="4">ATP-binding mismatch repair protein</fullName>
    </submittedName>
</protein>
<dbReference type="SUPFAM" id="SSF54211">
    <property type="entry name" value="Ribosomal protein S5 domain 2-like"/>
    <property type="match status" value="1"/>
</dbReference>
<dbReference type="InterPro" id="IPR038973">
    <property type="entry name" value="MutL/Mlh/Pms-like"/>
</dbReference>
<dbReference type="Proteomes" id="UP001439008">
    <property type="component" value="Unassembled WGS sequence"/>
</dbReference>
<dbReference type="Gene3D" id="3.30.230.10">
    <property type="match status" value="1"/>
</dbReference>
<name>A0ABV2ASR7_9EUKA</name>
<keyword evidence="4" id="KW-0067">ATP-binding</keyword>
<keyword evidence="5" id="KW-1185">Reference proteome</keyword>
<dbReference type="Pfam" id="PF13589">
    <property type="entry name" value="HATPase_c_3"/>
    <property type="match status" value="1"/>
</dbReference>
<feature type="non-terminal residue" evidence="4">
    <location>
        <position position="285"/>
    </location>
</feature>
<comment type="caution">
    <text evidence="4">The sequence shown here is derived from an EMBL/GenBank/DDBJ whole genome shotgun (WGS) entry which is preliminary data.</text>
</comment>
<gene>
    <name evidence="4" type="primary">PMS1_2</name>
    <name evidence="4" type="ORF">MHBO_004132</name>
</gene>
<dbReference type="Gene3D" id="3.30.565.10">
    <property type="entry name" value="Histidine kinase-like ATPase, C-terminal domain"/>
    <property type="match status" value="1"/>
</dbReference>
<evidence type="ECO:0000256" key="2">
    <source>
        <dbReference type="ARBA" id="ARBA00022763"/>
    </source>
</evidence>
<feature type="domain" description="DNA mismatch repair protein S5" evidence="3">
    <location>
        <begin position="173"/>
        <end position="285"/>
    </location>
</feature>
<reference evidence="4 5" key="1">
    <citation type="journal article" date="2024" name="BMC Biol.">
        <title>Comparative genomics of Ascetosporea gives new insight into the evolutionary basis for animal parasitism in Rhizaria.</title>
        <authorList>
            <person name="Hiltunen Thoren M."/>
            <person name="Onut-Brannstrom I."/>
            <person name="Alfjorden A."/>
            <person name="Peckova H."/>
            <person name="Swords F."/>
            <person name="Hooper C."/>
            <person name="Holzer A.S."/>
            <person name="Bass D."/>
            <person name="Burki F."/>
        </authorList>
    </citation>
    <scope>NUCLEOTIDE SEQUENCE [LARGE SCALE GENOMIC DNA]</scope>
    <source>
        <strain evidence="4">20-A016</strain>
    </source>
</reference>
<dbReference type="Pfam" id="PF01119">
    <property type="entry name" value="DNA_mis_repair"/>
    <property type="match status" value="1"/>
</dbReference>
<keyword evidence="4" id="KW-0547">Nucleotide-binding</keyword>
<evidence type="ECO:0000256" key="1">
    <source>
        <dbReference type="ARBA" id="ARBA00006082"/>
    </source>
</evidence>
<dbReference type="SUPFAM" id="SSF55874">
    <property type="entry name" value="ATPase domain of HSP90 chaperone/DNA topoisomerase II/histidine kinase"/>
    <property type="match status" value="1"/>
</dbReference>
<feature type="non-terminal residue" evidence="4">
    <location>
        <position position="1"/>
    </location>
</feature>
<dbReference type="InterPro" id="IPR036890">
    <property type="entry name" value="HATPase_C_sf"/>
</dbReference>
<sequence>SNEIIIQICKSKNDNIDISVKDNGSGISEKDLDKICQMNTTSKISSFGDLATLKLYGFRGQALNAICNASDIEILSNNDNRNNKATYDRYGNIKEKFCNCEKLNGTKILAKNIFSDYPVRQKFLAKSINSEINKILYICKAFLIAKKELKLKLTYKNEDNMKILLNATSYSDKNSIFSNNTQILNINLFDPDIDLQLKGTFYKNKSLDGSLGRSLRDKQFLFVNERIVFNQKIKKMVNSEYKKATEGYYPLYHLKIRIPNEKIDFNISANKTKILFVNENLVVNK</sequence>
<dbReference type="SMART" id="SM01340">
    <property type="entry name" value="DNA_mis_repair"/>
    <property type="match status" value="1"/>
</dbReference>
<comment type="similarity">
    <text evidence="1">Belongs to the DNA mismatch repair MutL/HexB family.</text>
</comment>
<accession>A0ABV2ASR7</accession>
<dbReference type="EMBL" id="JBDODL010003235">
    <property type="protein sequence ID" value="MES1922614.1"/>
    <property type="molecule type" value="Genomic_DNA"/>
</dbReference>
<dbReference type="CDD" id="cd00782">
    <property type="entry name" value="MutL_Trans"/>
    <property type="match status" value="1"/>
</dbReference>
<evidence type="ECO:0000313" key="5">
    <source>
        <dbReference type="Proteomes" id="UP001439008"/>
    </source>
</evidence>
<proteinExistence type="inferred from homology"/>
<dbReference type="PANTHER" id="PTHR10073:SF52">
    <property type="entry name" value="MISMATCH REPAIR ENDONUCLEASE PMS2"/>
    <property type="match status" value="1"/>
</dbReference>
<evidence type="ECO:0000259" key="3">
    <source>
        <dbReference type="SMART" id="SM01340"/>
    </source>
</evidence>
<dbReference type="PANTHER" id="PTHR10073">
    <property type="entry name" value="DNA MISMATCH REPAIR PROTEIN MLH, PMS, MUTL"/>
    <property type="match status" value="1"/>
</dbReference>
<evidence type="ECO:0000313" key="4">
    <source>
        <dbReference type="EMBL" id="MES1922614.1"/>
    </source>
</evidence>
<keyword evidence="2" id="KW-0227">DNA damage</keyword>
<dbReference type="InterPro" id="IPR013507">
    <property type="entry name" value="DNA_mismatch_S5_2-like"/>
</dbReference>
<dbReference type="InterPro" id="IPR020568">
    <property type="entry name" value="Ribosomal_Su5_D2-typ_SF"/>
</dbReference>
<organism evidence="4 5">
    <name type="scientific">Bonamia ostreae</name>
    <dbReference type="NCBI Taxonomy" id="126728"/>
    <lineage>
        <taxon>Eukaryota</taxon>
        <taxon>Sar</taxon>
        <taxon>Rhizaria</taxon>
        <taxon>Endomyxa</taxon>
        <taxon>Ascetosporea</taxon>
        <taxon>Haplosporida</taxon>
        <taxon>Bonamia</taxon>
    </lineage>
</organism>
<dbReference type="GO" id="GO:0005524">
    <property type="term" value="F:ATP binding"/>
    <property type="evidence" value="ECO:0007669"/>
    <property type="project" value="UniProtKB-KW"/>
</dbReference>